<keyword evidence="4" id="KW-1185">Reference proteome</keyword>
<dbReference type="FunFam" id="3.30.1330.40:FF:000001">
    <property type="entry name" value="L-PSP family endoribonuclease"/>
    <property type="match status" value="1"/>
</dbReference>
<evidence type="ECO:0000256" key="1">
    <source>
        <dbReference type="ARBA" id="ARBA00010552"/>
    </source>
</evidence>
<dbReference type="GO" id="GO:0005829">
    <property type="term" value="C:cytosol"/>
    <property type="evidence" value="ECO:0007669"/>
    <property type="project" value="TreeGrafter"/>
</dbReference>
<dbReference type="KEGG" id="amol:AMOL_2030"/>
<evidence type="ECO:0000313" key="5">
    <source>
        <dbReference type="Proteomes" id="UP000262712"/>
    </source>
</evidence>
<comment type="similarity">
    <text evidence="1">Belongs to the RutC family.</text>
</comment>
<sequence>MELLHTDRVPAAIGPYSQAIKANGLIYTSGQIPLTAEGELVQGDIKVQTRQVLENLRKLLEDCKSGMDKVIKVTIFLDNMDDFGIVNVLYAEAFGEHKPVRSTVAVKTLPKNVLVEMDVIALPYDYQ</sequence>
<dbReference type="EMBL" id="CP032098">
    <property type="protein sequence ID" value="AXX92984.1"/>
    <property type="molecule type" value="Genomic_DNA"/>
</dbReference>
<dbReference type="RefSeq" id="WP_099342423.1">
    <property type="nucleotide sequence ID" value="NZ_CP032098.1"/>
</dbReference>
<dbReference type="InterPro" id="IPR019897">
    <property type="entry name" value="RidA_CS"/>
</dbReference>
<reference evidence="3 4" key="1">
    <citation type="submission" date="2017-09" db="EMBL/GenBank/DDBJ databases">
        <title>Arcobacter canalis sp. nov., a new species isolated from a water canal contaminated with urban sewage.</title>
        <authorList>
            <person name="Perez-Cataluna A."/>
            <person name="Salas-Masso N."/>
            <person name="Figueras M.J."/>
        </authorList>
    </citation>
    <scope>NUCLEOTIDE SEQUENCE [LARGE SCALE GENOMIC DNA]</scope>
    <source>
        <strain evidence="3 4">F98-3</strain>
    </source>
</reference>
<dbReference type="CDD" id="cd00448">
    <property type="entry name" value="YjgF_YER057c_UK114_family"/>
    <property type="match status" value="1"/>
</dbReference>
<dbReference type="Gene3D" id="3.30.1330.40">
    <property type="entry name" value="RutC-like"/>
    <property type="match status" value="1"/>
</dbReference>
<dbReference type="GO" id="GO:0019239">
    <property type="term" value="F:deaminase activity"/>
    <property type="evidence" value="ECO:0007669"/>
    <property type="project" value="TreeGrafter"/>
</dbReference>
<dbReference type="PANTHER" id="PTHR11803">
    <property type="entry name" value="2-IMINOBUTANOATE/2-IMINOPROPANOATE DEAMINASE RIDA"/>
    <property type="match status" value="1"/>
</dbReference>
<dbReference type="Pfam" id="PF01042">
    <property type="entry name" value="Ribonuc_L-PSP"/>
    <property type="match status" value="1"/>
</dbReference>
<dbReference type="EMBL" id="NXFY01000009">
    <property type="protein sequence ID" value="PHO18041.1"/>
    <property type="molecule type" value="Genomic_DNA"/>
</dbReference>
<dbReference type="Proteomes" id="UP000221222">
    <property type="component" value="Unassembled WGS sequence"/>
</dbReference>
<dbReference type="AlphaFoldDB" id="A0A2G1DHT0"/>
<accession>A0A2G1DHT0</accession>
<reference evidence="2 5" key="2">
    <citation type="submission" date="2018-08" db="EMBL/GenBank/DDBJ databases">
        <title>Complete genome of the Arcobacter molluscorum type strain LMG 25693.</title>
        <authorList>
            <person name="Miller W.G."/>
            <person name="Yee E."/>
            <person name="Bono J.L."/>
        </authorList>
    </citation>
    <scope>NUCLEOTIDE SEQUENCE [LARGE SCALE GENOMIC DNA]</scope>
    <source>
        <strain evidence="2 5">CECT 7696</strain>
    </source>
</reference>
<dbReference type="PROSITE" id="PS01094">
    <property type="entry name" value="UPF0076"/>
    <property type="match status" value="1"/>
</dbReference>
<dbReference type="PANTHER" id="PTHR11803:SF58">
    <property type="entry name" value="PROTEIN HMF1-RELATED"/>
    <property type="match status" value="1"/>
</dbReference>
<dbReference type="NCBIfam" id="TIGR00004">
    <property type="entry name" value="Rid family detoxifying hydrolase"/>
    <property type="match status" value="1"/>
</dbReference>
<organism evidence="3 4">
    <name type="scientific">Malaciobacter molluscorum LMG 25693</name>
    <dbReference type="NCBI Taxonomy" id="870501"/>
    <lineage>
        <taxon>Bacteria</taxon>
        <taxon>Pseudomonadati</taxon>
        <taxon>Campylobacterota</taxon>
        <taxon>Epsilonproteobacteria</taxon>
        <taxon>Campylobacterales</taxon>
        <taxon>Arcobacteraceae</taxon>
        <taxon>Malaciobacter</taxon>
    </lineage>
</organism>
<dbReference type="Proteomes" id="UP000262712">
    <property type="component" value="Chromosome"/>
</dbReference>
<dbReference type="InterPro" id="IPR006175">
    <property type="entry name" value="YjgF/YER057c/UK114"/>
</dbReference>
<dbReference type="InterPro" id="IPR035959">
    <property type="entry name" value="RutC-like_sf"/>
</dbReference>
<evidence type="ECO:0000313" key="3">
    <source>
        <dbReference type="EMBL" id="PHO18041.1"/>
    </source>
</evidence>
<evidence type="ECO:0000313" key="4">
    <source>
        <dbReference type="Proteomes" id="UP000221222"/>
    </source>
</evidence>
<dbReference type="InterPro" id="IPR006056">
    <property type="entry name" value="RidA"/>
</dbReference>
<dbReference type="SUPFAM" id="SSF55298">
    <property type="entry name" value="YjgF-like"/>
    <property type="match status" value="1"/>
</dbReference>
<name>A0A2G1DHT0_9BACT</name>
<evidence type="ECO:0000313" key="2">
    <source>
        <dbReference type="EMBL" id="AXX92984.1"/>
    </source>
</evidence>
<protein>
    <submittedName>
        <fullName evidence="2 3">Deaminase</fullName>
    </submittedName>
</protein>
<proteinExistence type="inferred from homology"/>
<gene>
    <name evidence="2" type="ORF">AMOL_2030</name>
    <name evidence="3" type="ORF">CPU12_07185</name>
</gene>